<dbReference type="Proteomes" id="UP000230981">
    <property type="component" value="Unassembled WGS sequence"/>
</dbReference>
<evidence type="ECO:0000313" key="9">
    <source>
        <dbReference type="Proteomes" id="UP000230981"/>
    </source>
</evidence>
<evidence type="ECO:0000256" key="7">
    <source>
        <dbReference type="RuleBase" id="RU003623"/>
    </source>
</evidence>
<sequence length="175" mass="20133">MTINQLIKRRRTQNTKKSNTPTLNGTQFRSGICIRTYVTTPKNPNSALRTVAKVKLYNRKEIIAYISGESHNLQEHSAVIVRGDCVKNLPEVRYHLVISLLDLKYVEGRKNSRSKYGTNIMTLSKNNNVGYQNSNPSISCDKYSLSINSKRLNTYNCHFICFWSNQSNKQTLFQH</sequence>
<dbReference type="Gene3D" id="2.40.50.140">
    <property type="entry name" value="Nucleic acid-binding proteins"/>
    <property type="match status" value="1"/>
</dbReference>
<accession>A0ABX4MHQ3</accession>
<gene>
    <name evidence="8" type="primary">rpsL</name>
    <name evidence="8" type="ORF">magtdc_73</name>
</gene>
<dbReference type="Pfam" id="PF00164">
    <property type="entry name" value="Ribosom_S12_S23"/>
    <property type="match status" value="1"/>
</dbReference>
<keyword evidence="7" id="KW-0820">tRNA-binding</keyword>
<comment type="function">
    <text evidence="1 7">With S4 and S5 plays an important role in translational accuracy.</text>
</comment>
<evidence type="ECO:0000256" key="1">
    <source>
        <dbReference type="ARBA" id="ARBA00003022"/>
    </source>
</evidence>
<keyword evidence="7" id="KW-0699">rRNA-binding</keyword>
<keyword evidence="9" id="KW-1185">Reference proteome</keyword>
<keyword evidence="4 8" id="KW-0689">Ribosomal protein</keyword>
<dbReference type="GO" id="GO:0005840">
    <property type="term" value="C:ribosome"/>
    <property type="evidence" value="ECO:0007669"/>
    <property type="project" value="UniProtKB-KW"/>
</dbReference>
<dbReference type="PANTHER" id="PTHR11652">
    <property type="entry name" value="30S RIBOSOMAL PROTEIN S12 FAMILY MEMBER"/>
    <property type="match status" value="1"/>
</dbReference>
<keyword evidence="5" id="KW-0687">Ribonucleoprotein</keyword>
<dbReference type="PROSITE" id="PS00055">
    <property type="entry name" value="RIBOSOMAL_S12"/>
    <property type="match status" value="1"/>
</dbReference>
<keyword evidence="7" id="KW-0694">RNA-binding</keyword>
<evidence type="ECO:0000256" key="2">
    <source>
        <dbReference type="ARBA" id="ARBA00005657"/>
    </source>
</evidence>
<comment type="subunit">
    <text evidence="7">Part of the 30S ribosomal subunit. Contacts proteins S8 and S17. May interact with IF1 in the 30S initiation complex.</text>
</comment>
<proteinExistence type="inferred from homology"/>
<evidence type="ECO:0000256" key="6">
    <source>
        <dbReference type="ARBA" id="ARBA00024962"/>
    </source>
</evidence>
<keyword evidence="3" id="KW-0488">Methylation</keyword>
<dbReference type="CDD" id="cd03368">
    <property type="entry name" value="Ribosomal_S12"/>
    <property type="match status" value="1"/>
</dbReference>
<dbReference type="SUPFAM" id="SSF50249">
    <property type="entry name" value="Nucleic acid-binding proteins"/>
    <property type="match status" value="1"/>
</dbReference>
<dbReference type="NCBIfam" id="TIGR00981">
    <property type="entry name" value="rpsL_bact"/>
    <property type="match status" value="1"/>
</dbReference>
<evidence type="ECO:0000256" key="3">
    <source>
        <dbReference type="ARBA" id="ARBA00022481"/>
    </source>
</evidence>
<dbReference type="InterPro" id="IPR012340">
    <property type="entry name" value="NA-bd_OB-fold"/>
</dbReference>
<dbReference type="PRINTS" id="PR01034">
    <property type="entry name" value="RIBOSOMALS12"/>
</dbReference>
<comment type="caution">
    <text evidence="8">The sequence shown here is derived from an EMBL/GenBank/DDBJ whole genome shotgun (WGS) entry which is preliminary data.</text>
</comment>
<dbReference type="InterPro" id="IPR006032">
    <property type="entry name" value="Ribosomal_uS12"/>
</dbReference>
<evidence type="ECO:0000313" key="8">
    <source>
        <dbReference type="EMBL" id="PIM95992.1"/>
    </source>
</evidence>
<organism evidence="8 9">
    <name type="scientific">Candidatus Hodgkinia cicadicola</name>
    <dbReference type="NCBI Taxonomy" id="573658"/>
    <lineage>
        <taxon>Bacteria</taxon>
        <taxon>Pseudomonadati</taxon>
        <taxon>Pseudomonadota</taxon>
        <taxon>Alphaproteobacteria</taxon>
        <taxon>Hyphomicrobiales</taxon>
        <taxon>Candidatus Hodgkinia</taxon>
    </lineage>
</organism>
<protein>
    <recommendedName>
        <fullName evidence="7">30S ribosomal protein S12</fullName>
    </recommendedName>
</protein>
<evidence type="ECO:0000256" key="4">
    <source>
        <dbReference type="ARBA" id="ARBA00022980"/>
    </source>
</evidence>
<comment type="similarity">
    <text evidence="2">Belongs to the universal ribosomal protein uS12 family.</text>
</comment>
<dbReference type="EMBL" id="NXGO01000008">
    <property type="protein sequence ID" value="PIM95992.1"/>
    <property type="molecule type" value="Genomic_DNA"/>
</dbReference>
<dbReference type="InterPro" id="IPR005679">
    <property type="entry name" value="Ribosomal_uS12_bac"/>
</dbReference>
<comment type="function">
    <text evidence="6 7">Interacts with and stabilizes bases of the 16S rRNA that are involved in tRNA selection in the A site and with the mRNA backbone. Located at the interface of the 30S and 50S subunits, it traverses the body of the 30S subunit contacting proteins on the other side and probably holding the rRNA structure together. The combined cluster of proteins S8, S12 and S17 appears to hold together the shoulder and platform of the 30S subunit.</text>
</comment>
<evidence type="ECO:0000256" key="5">
    <source>
        <dbReference type="ARBA" id="ARBA00023274"/>
    </source>
</evidence>
<name>A0ABX4MHQ3_9HYPH</name>
<reference evidence="8" key="1">
    <citation type="submission" date="2017-09" db="EMBL/GenBank/DDBJ databases">
        <authorList>
            <person name="Campbell M.A."/>
            <person name="Lukasik P."/>
            <person name="Simon C."/>
            <person name="McCutcheon J.P."/>
        </authorList>
    </citation>
    <scope>NUCLEOTIDE SEQUENCE [LARGE SCALE GENOMIC DNA]</scope>
    <source>
        <strain evidence="8">MAGTDC</strain>
    </source>
</reference>